<reference evidence="2 3" key="1">
    <citation type="submission" date="2020-01" db="EMBL/GenBank/DDBJ databases">
        <authorList>
            <person name="Rodrigo-Torres L."/>
            <person name="Arahal R. D."/>
            <person name="Lucena T."/>
        </authorList>
    </citation>
    <scope>NUCLEOTIDE SEQUENCE [LARGE SCALE GENOMIC DNA]</scope>
    <source>
        <strain evidence="2 3">CECT 9293</strain>
    </source>
</reference>
<dbReference type="EMBL" id="CACVBR010000078">
    <property type="protein sequence ID" value="CAA7197605.1"/>
    <property type="molecule type" value="Genomic_DNA"/>
</dbReference>
<name>A0A6N4XA01_9FLAO</name>
<organism evidence="2 3">
    <name type="scientific">Chryseobacterium potabilaquae</name>
    <dbReference type="NCBI Taxonomy" id="2675057"/>
    <lineage>
        <taxon>Bacteria</taxon>
        <taxon>Pseudomonadati</taxon>
        <taxon>Bacteroidota</taxon>
        <taxon>Flavobacteriia</taxon>
        <taxon>Flavobacteriales</taxon>
        <taxon>Weeksellaceae</taxon>
        <taxon>Chryseobacterium group</taxon>
        <taxon>Chryseobacterium</taxon>
    </lineage>
</organism>
<dbReference type="AlphaFoldDB" id="A0A6N4XA01"/>
<evidence type="ECO:0000313" key="3">
    <source>
        <dbReference type="Proteomes" id="UP000445144"/>
    </source>
</evidence>
<feature type="transmembrane region" description="Helical" evidence="1">
    <location>
        <begin position="26"/>
        <end position="45"/>
    </location>
</feature>
<proteinExistence type="predicted"/>
<dbReference type="Proteomes" id="UP000445144">
    <property type="component" value="Unassembled WGS sequence"/>
</dbReference>
<gene>
    <name evidence="2" type="ORF">CHRY9293_03672</name>
</gene>
<dbReference type="RefSeq" id="WP_162034250.1">
    <property type="nucleotide sequence ID" value="NZ_CACVBR010000078.1"/>
</dbReference>
<feature type="transmembrane region" description="Helical" evidence="1">
    <location>
        <begin position="5"/>
        <end position="20"/>
    </location>
</feature>
<sequence length="53" mass="6334">MNYKLLTYIAFVLLIIIPYFDKKDQYFVLQIICLLLIGIFGYLAMKKEKGKER</sequence>
<keyword evidence="1" id="KW-0812">Transmembrane</keyword>
<evidence type="ECO:0000256" key="1">
    <source>
        <dbReference type="SAM" id="Phobius"/>
    </source>
</evidence>
<keyword evidence="1" id="KW-0472">Membrane</keyword>
<protein>
    <submittedName>
        <fullName evidence="2">Uncharacterized protein</fullName>
    </submittedName>
</protein>
<accession>A0A6N4XA01</accession>
<keyword evidence="3" id="KW-1185">Reference proteome</keyword>
<evidence type="ECO:0000313" key="2">
    <source>
        <dbReference type="EMBL" id="CAA7197605.1"/>
    </source>
</evidence>
<keyword evidence="1" id="KW-1133">Transmembrane helix</keyword>